<gene>
    <name evidence="1" type="ORF">DN92_01715</name>
</gene>
<accession>A0A6M9PB13</accession>
<evidence type="ECO:0000313" key="2">
    <source>
        <dbReference type="Proteomes" id="UP000501090"/>
    </source>
</evidence>
<proteinExistence type="predicted"/>
<evidence type="ECO:0000313" key="1">
    <source>
        <dbReference type="EMBL" id="QKM59860.1"/>
    </source>
</evidence>
<dbReference type="Proteomes" id="UP000501090">
    <property type="component" value="Chromosome"/>
</dbReference>
<dbReference type="KEGG" id="pard:DN92_01715"/>
<keyword evidence="2" id="KW-1185">Reference proteome</keyword>
<sequence>MSIDWVGTDKTTYLEALTREIEDPHAGLLDRLQACRTKRKFINRWLEMTKVIIRTGAVKGFFERARKVAQKADSGEPIFKSETITFEGPQEKAIALSNRAVKDRGA</sequence>
<organism evidence="1 2">
    <name type="scientific">Polynucleobacter arcticus</name>
    <dbReference type="NCBI Taxonomy" id="1743165"/>
    <lineage>
        <taxon>Bacteria</taxon>
        <taxon>Pseudomonadati</taxon>
        <taxon>Pseudomonadota</taxon>
        <taxon>Betaproteobacteria</taxon>
        <taxon>Burkholderiales</taxon>
        <taxon>Burkholderiaceae</taxon>
        <taxon>Polynucleobacter</taxon>
    </lineage>
</organism>
<dbReference type="RefSeq" id="WP_173959631.1">
    <property type="nucleotide sequence ID" value="NZ_CBCSCC010000003.1"/>
</dbReference>
<name>A0A6M9PB13_9BURK</name>
<dbReference type="AlphaFoldDB" id="A0A6M9PB13"/>
<reference evidence="1 2" key="1">
    <citation type="submission" date="2018-04" db="EMBL/GenBank/DDBJ databases">
        <title>Polynucleobacter sp. UK-Long2-W17 genome.</title>
        <authorList>
            <person name="Hahn M.W."/>
        </authorList>
    </citation>
    <scope>NUCLEOTIDE SEQUENCE [LARGE SCALE GENOMIC DNA]</scope>
    <source>
        <strain evidence="1 2">UK-Long2-W17</strain>
    </source>
</reference>
<protein>
    <submittedName>
        <fullName evidence="1">Uncharacterized protein</fullName>
    </submittedName>
</protein>
<dbReference type="EMBL" id="CP028940">
    <property type="protein sequence ID" value="QKM59860.1"/>
    <property type="molecule type" value="Genomic_DNA"/>
</dbReference>